<dbReference type="OrthoDB" id="678915at2"/>
<dbReference type="EMBL" id="SKFH01000006">
    <property type="protein sequence ID" value="TCZ73520.1"/>
    <property type="molecule type" value="Genomic_DNA"/>
</dbReference>
<feature type="region of interest" description="Disordered" evidence="1">
    <location>
        <begin position="34"/>
        <end position="62"/>
    </location>
</feature>
<accession>A0A4R4E496</accession>
<sequence>MRNPTRPLLFAVAVLVLASSCSVFKKKGEGCPSDGRNVGAEKLLNEPPKKKAKWRGPKSYDY</sequence>
<evidence type="ECO:0000313" key="2">
    <source>
        <dbReference type="EMBL" id="TCZ73520.1"/>
    </source>
</evidence>
<dbReference type="PROSITE" id="PS51257">
    <property type="entry name" value="PROKAR_LIPOPROTEIN"/>
    <property type="match status" value="1"/>
</dbReference>
<reference evidence="2 3" key="1">
    <citation type="submission" date="2019-03" db="EMBL/GenBank/DDBJ databases">
        <authorList>
            <person name="Kim M.K.M."/>
        </authorList>
    </citation>
    <scope>NUCLEOTIDE SEQUENCE [LARGE SCALE GENOMIC DNA]</scope>
    <source>
        <strain evidence="2 3">17J68-15</strain>
    </source>
</reference>
<keyword evidence="3" id="KW-1185">Reference proteome</keyword>
<gene>
    <name evidence="2" type="ORF">E0486_06040</name>
</gene>
<proteinExistence type="predicted"/>
<evidence type="ECO:0000256" key="1">
    <source>
        <dbReference type="SAM" id="MobiDB-lite"/>
    </source>
</evidence>
<dbReference type="AlphaFoldDB" id="A0A4R4E496"/>
<name>A0A4R4E496_9BACT</name>
<organism evidence="2 3">
    <name type="scientific">Flaviaesturariibacter aridisoli</name>
    <dbReference type="NCBI Taxonomy" id="2545761"/>
    <lineage>
        <taxon>Bacteria</taxon>
        <taxon>Pseudomonadati</taxon>
        <taxon>Bacteroidota</taxon>
        <taxon>Chitinophagia</taxon>
        <taxon>Chitinophagales</taxon>
        <taxon>Chitinophagaceae</taxon>
        <taxon>Flaviaestuariibacter</taxon>
    </lineage>
</organism>
<evidence type="ECO:0000313" key="3">
    <source>
        <dbReference type="Proteomes" id="UP000295164"/>
    </source>
</evidence>
<protein>
    <submittedName>
        <fullName evidence="2">Uncharacterized protein</fullName>
    </submittedName>
</protein>
<comment type="caution">
    <text evidence="2">The sequence shown here is derived from an EMBL/GenBank/DDBJ whole genome shotgun (WGS) entry which is preliminary data.</text>
</comment>
<dbReference type="RefSeq" id="WP_131851248.1">
    <property type="nucleotide sequence ID" value="NZ_SKFH01000006.1"/>
</dbReference>
<dbReference type="Proteomes" id="UP000295164">
    <property type="component" value="Unassembled WGS sequence"/>
</dbReference>